<comment type="caution">
    <text evidence="1">The sequence shown here is derived from an EMBL/GenBank/DDBJ whole genome shotgun (WGS) entry which is preliminary data.</text>
</comment>
<accession>A0ABR1R2W0</accession>
<organism evidence="1 2">
    <name type="scientific">Apiospora marii</name>
    <dbReference type="NCBI Taxonomy" id="335849"/>
    <lineage>
        <taxon>Eukaryota</taxon>
        <taxon>Fungi</taxon>
        <taxon>Dikarya</taxon>
        <taxon>Ascomycota</taxon>
        <taxon>Pezizomycotina</taxon>
        <taxon>Sordariomycetes</taxon>
        <taxon>Xylariomycetidae</taxon>
        <taxon>Amphisphaeriales</taxon>
        <taxon>Apiosporaceae</taxon>
        <taxon>Apiospora</taxon>
    </lineage>
</organism>
<name>A0ABR1R2W0_9PEZI</name>
<evidence type="ECO:0000313" key="1">
    <source>
        <dbReference type="EMBL" id="KAK7998545.1"/>
    </source>
</evidence>
<reference evidence="1 2" key="1">
    <citation type="submission" date="2023-01" db="EMBL/GenBank/DDBJ databases">
        <title>Analysis of 21 Apiospora genomes using comparative genomics revels a genus with tremendous synthesis potential of carbohydrate active enzymes and secondary metabolites.</title>
        <authorList>
            <person name="Sorensen T."/>
        </authorList>
    </citation>
    <scope>NUCLEOTIDE SEQUENCE [LARGE SCALE GENOMIC DNA]</scope>
    <source>
        <strain evidence="1 2">CBS 20057</strain>
    </source>
</reference>
<dbReference type="Proteomes" id="UP001396898">
    <property type="component" value="Unassembled WGS sequence"/>
</dbReference>
<gene>
    <name evidence="1" type="ORF">PG991_015024</name>
</gene>
<dbReference type="EMBL" id="JAQQWI010000021">
    <property type="protein sequence ID" value="KAK7998545.1"/>
    <property type="molecule type" value="Genomic_DNA"/>
</dbReference>
<evidence type="ECO:0000313" key="2">
    <source>
        <dbReference type="Proteomes" id="UP001396898"/>
    </source>
</evidence>
<keyword evidence="2" id="KW-1185">Reference proteome</keyword>
<protein>
    <submittedName>
        <fullName evidence="1">Uncharacterized protein</fullName>
    </submittedName>
</protein>
<proteinExistence type="predicted"/>
<sequence>MVVTFRLRFQPDLVVERSPANLLKKVKIGPMGSLTSPSPPPFLQDFPQQCLATADDPLLSKAPVVTALARCCSSGLSIRRADAGLGFYHQRLVRGQHDPVVGRQRPEGLCPSSSFRPPFLARLQALAAVLFGPGQFSRAEGRQADVGDQGPAKHASVTFDCGVEGVDVSL</sequence>